<sequence>MFKDPGNQSYWWAGIGGFFSLMSAQEILALISLVIGAITAIVNLVEKYQLRKIKRREEERAEQIHQLKVKRLEKGLDDE</sequence>
<evidence type="ECO:0000313" key="2">
    <source>
        <dbReference type="EMBL" id="QIM67814.1"/>
    </source>
</evidence>
<keyword evidence="1" id="KW-0472">Membrane</keyword>
<gene>
    <name evidence="2" type="ORF">A4G16_02315</name>
</gene>
<evidence type="ECO:0000256" key="1">
    <source>
        <dbReference type="SAM" id="Phobius"/>
    </source>
</evidence>
<dbReference type="AlphaFoldDB" id="A0A6G8JL91"/>
<evidence type="ECO:0008006" key="4">
    <source>
        <dbReference type="Google" id="ProtNLM"/>
    </source>
</evidence>
<proteinExistence type="predicted"/>
<protein>
    <recommendedName>
        <fullName evidence="4">Holin</fullName>
    </recommendedName>
</protein>
<keyword evidence="1" id="KW-0812">Transmembrane</keyword>
<dbReference type="EMBL" id="CP015030">
    <property type="protein sequence ID" value="QIM67814.1"/>
    <property type="molecule type" value="Genomic_DNA"/>
</dbReference>
<feature type="transmembrane region" description="Helical" evidence="1">
    <location>
        <begin position="27"/>
        <end position="45"/>
    </location>
</feature>
<reference evidence="2 3" key="1">
    <citation type="submission" date="2016-03" db="EMBL/GenBank/DDBJ databases">
        <authorList>
            <person name="Bojesen A.M."/>
            <person name="Planet P."/>
            <person name="Hansen M.J."/>
        </authorList>
    </citation>
    <scope>NUCLEOTIDE SEQUENCE [LARGE SCALE GENOMIC DNA]</scope>
    <source>
        <strain evidence="2 3">B 234/94</strain>
    </source>
</reference>
<keyword evidence="1" id="KW-1133">Transmembrane helix</keyword>
<name>A0A6G8JL91_9PAST</name>
<dbReference type="KEGG" id="mgra:A4G16_02315"/>
<accession>A0A6G8JL91</accession>
<dbReference type="Proteomes" id="UP000501366">
    <property type="component" value="Chromosome"/>
</dbReference>
<organism evidence="2 3">
    <name type="scientific">Mannheimia granulomatis</name>
    <dbReference type="NCBI Taxonomy" id="85402"/>
    <lineage>
        <taxon>Bacteria</taxon>
        <taxon>Pseudomonadati</taxon>
        <taxon>Pseudomonadota</taxon>
        <taxon>Gammaproteobacteria</taxon>
        <taxon>Pasteurellales</taxon>
        <taxon>Pasteurellaceae</taxon>
        <taxon>Mannheimia</taxon>
    </lineage>
</organism>
<evidence type="ECO:0000313" key="3">
    <source>
        <dbReference type="Proteomes" id="UP000501366"/>
    </source>
</evidence>